<dbReference type="Proteomes" id="UP000234681">
    <property type="component" value="Chromosome 15"/>
</dbReference>
<organism evidence="1 2">
    <name type="scientific">Rattus norvegicus</name>
    <name type="common">Rat</name>
    <dbReference type="NCBI Taxonomy" id="10116"/>
    <lineage>
        <taxon>Eukaryota</taxon>
        <taxon>Metazoa</taxon>
        <taxon>Chordata</taxon>
        <taxon>Craniata</taxon>
        <taxon>Vertebrata</taxon>
        <taxon>Euteleostomi</taxon>
        <taxon>Mammalia</taxon>
        <taxon>Eutheria</taxon>
        <taxon>Euarchontoglires</taxon>
        <taxon>Glires</taxon>
        <taxon>Rodentia</taxon>
        <taxon>Myomorpha</taxon>
        <taxon>Muroidea</taxon>
        <taxon>Muridae</taxon>
        <taxon>Murinae</taxon>
        <taxon>Rattus</taxon>
    </lineage>
</organism>
<dbReference type="AlphaFoldDB" id="A6KKL2"/>
<accession>A6KKL2</accession>
<evidence type="ECO:0000313" key="1">
    <source>
        <dbReference type="EMBL" id="EDL86206.1"/>
    </source>
</evidence>
<reference evidence="1 2" key="1">
    <citation type="submission" date="2005-07" db="EMBL/GenBank/DDBJ databases">
        <authorList>
            <person name="Mural R.J."/>
            <person name="Li P.W."/>
            <person name="Adams M.D."/>
            <person name="Amanatides P.G."/>
            <person name="Baden-Tillson H."/>
            <person name="Barnstead M."/>
            <person name="Chin S.H."/>
            <person name="Dew I."/>
            <person name="Evans C.A."/>
            <person name="Ferriera S."/>
            <person name="Flanigan M."/>
            <person name="Fosler C."/>
            <person name="Glodek A."/>
            <person name="Gu Z."/>
            <person name="Holt R.A."/>
            <person name="Jennings D."/>
            <person name="Kraft C.L."/>
            <person name="Lu F."/>
            <person name="Nguyen T."/>
            <person name="Nusskern D.R."/>
            <person name="Pfannkoch C.M."/>
            <person name="Sitter C."/>
            <person name="Sutton G.G."/>
            <person name="Venter J.C."/>
            <person name="Wang Z."/>
            <person name="Woodage T."/>
            <person name="Zheng X.H."/>
            <person name="Zhong F."/>
        </authorList>
    </citation>
    <scope>NUCLEOTIDE SEQUENCE [LARGE SCALE GENOMIC DNA]</scope>
    <source>
        <strain>BN</strain>
        <strain evidence="2">Sprague-Dawley</strain>
    </source>
</reference>
<evidence type="ECO:0000313" key="2">
    <source>
        <dbReference type="Proteomes" id="UP000234681"/>
    </source>
</evidence>
<gene>
    <name evidence="1" type="ORF">rCG_41850</name>
</gene>
<sequence length="32" mass="3922">MNLKIPFIKTNTQFMWDKGVHITFRFPCFRGF</sequence>
<dbReference type="EMBL" id="CH474061">
    <property type="protein sequence ID" value="EDL86206.1"/>
    <property type="molecule type" value="Genomic_DNA"/>
</dbReference>
<name>A6KKL2_RAT</name>
<protein>
    <submittedName>
        <fullName evidence="1">RCG41850</fullName>
    </submittedName>
</protein>
<proteinExistence type="predicted"/>